<evidence type="ECO:0000313" key="7">
    <source>
        <dbReference type="Proteomes" id="UP000799424"/>
    </source>
</evidence>
<gene>
    <name evidence="6" type="ORF">CC86DRAFT_341428</name>
</gene>
<name>A0A6A7AI15_9PLEO</name>
<keyword evidence="5" id="KW-0812">Transmembrane</keyword>
<sequence length="287" mass="32134">MPPPSLPSPQKSTSYHRMSNESQKDDTDRSSTTYYKEEEQDPFLSQRPFHPHRKPSRHIYIYPIVALLSLLLGALSSQFLRIEHTIDNYPAPYGHSSRLTSIVWNANASFADEPSERTDAAWSSLIPKGRGFVIHPKLAPADGGERKGKSVSVFHELHCLHGIRSAVFTTAYLMKKEKANNNAISSSPHDHPTMPAFVENAYIEASLKGDGAHHLEPHHLAHCFDYIRQALMCAADSNLEDVVTMDDENGVTLTGAEGWGSKRVCRDFWGLHEWSEKWRSEEGGGIS</sequence>
<comment type="similarity">
    <text evidence="3">Belongs to the ustYa family.</text>
</comment>
<dbReference type="OrthoDB" id="3687641at2759"/>
<proteinExistence type="inferred from homology"/>
<protein>
    <submittedName>
        <fullName evidence="6">Uncharacterized protein</fullName>
    </submittedName>
</protein>
<dbReference type="PANTHER" id="PTHR33365">
    <property type="entry name" value="YALI0B05434P"/>
    <property type="match status" value="1"/>
</dbReference>
<reference evidence="6" key="1">
    <citation type="journal article" date="2020" name="Stud. Mycol.">
        <title>101 Dothideomycetes genomes: a test case for predicting lifestyles and emergence of pathogens.</title>
        <authorList>
            <person name="Haridas S."/>
            <person name="Albert R."/>
            <person name="Binder M."/>
            <person name="Bloem J."/>
            <person name="Labutti K."/>
            <person name="Salamov A."/>
            <person name="Andreopoulos B."/>
            <person name="Baker S."/>
            <person name="Barry K."/>
            <person name="Bills G."/>
            <person name="Bluhm B."/>
            <person name="Cannon C."/>
            <person name="Castanera R."/>
            <person name="Culley D."/>
            <person name="Daum C."/>
            <person name="Ezra D."/>
            <person name="Gonzalez J."/>
            <person name="Henrissat B."/>
            <person name="Kuo A."/>
            <person name="Liang C."/>
            <person name="Lipzen A."/>
            <person name="Lutzoni F."/>
            <person name="Magnuson J."/>
            <person name="Mondo S."/>
            <person name="Nolan M."/>
            <person name="Ohm R."/>
            <person name="Pangilinan J."/>
            <person name="Park H.-J."/>
            <person name="Ramirez L."/>
            <person name="Alfaro M."/>
            <person name="Sun H."/>
            <person name="Tritt A."/>
            <person name="Yoshinaga Y."/>
            <person name="Zwiers L.-H."/>
            <person name="Turgeon B."/>
            <person name="Goodwin S."/>
            <person name="Spatafora J."/>
            <person name="Crous P."/>
            <person name="Grigoriev I."/>
        </authorList>
    </citation>
    <scope>NUCLEOTIDE SEQUENCE</scope>
    <source>
        <strain evidence="6">CBS 113818</strain>
    </source>
</reference>
<feature type="region of interest" description="Disordered" evidence="4">
    <location>
        <begin position="1"/>
        <end position="50"/>
    </location>
</feature>
<evidence type="ECO:0000256" key="2">
    <source>
        <dbReference type="ARBA" id="ARBA00023002"/>
    </source>
</evidence>
<keyword evidence="5" id="KW-1133">Transmembrane helix</keyword>
<keyword evidence="2" id="KW-0560">Oxidoreductase</keyword>
<dbReference type="InterPro" id="IPR021765">
    <property type="entry name" value="UstYa-like"/>
</dbReference>
<dbReference type="GO" id="GO:0016491">
    <property type="term" value="F:oxidoreductase activity"/>
    <property type="evidence" value="ECO:0007669"/>
    <property type="project" value="UniProtKB-KW"/>
</dbReference>
<evidence type="ECO:0000256" key="1">
    <source>
        <dbReference type="ARBA" id="ARBA00004685"/>
    </source>
</evidence>
<dbReference type="Pfam" id="PF11807">
    <property type="entry name" value="UstYa"/>
    <property type="match status" value="1"/>
</dbReference>
<dbReference type="Proteomes" id="UP000799424">
    <property type="component" value="Unassembled WGS sequence"/>
</dbReference>
<feature type="compositionally biased region" description="Polar residues" evidence="4">
    <location>
        <begin position="8"/>
        <end position="17"/>
    </location>
</feature>
<dbReference type="AlphaFoldDB" id="A0A6A7AI15"/>
<comment type="pathway">
    <text evidence="1">Mycotoxin biosynthesis.</text>
</comment>
<evidence type="ECO:0000256" key="5">
    <source>
        <dbReference type="SAM" id="Phobius"/>
    </source>
</evidence>
<keyword evidence="5" id="KW-0472">Membrane</keyword>
<feature type="compositionally biased region" description="Basic and acidic residues" evidence="4">
    <location>
        <begin position="18"/>
        <end position="29"/>
    </location>
</feature>
<dbReference type="EMBL" id="MU006217">
    <property type="protein sequence ID" value="KAF2832743.1"/>
    <property type="molecule type" value="Genomic_DNA"/>
</dbReference>
<evidence type="ECO:0000256" key="3">
    <source>
        <dbReference type="ARBA" id="ARBA00035112"/>
    </source>
</evidence>
<evidence type="ECO:0000256" key="4">
    <source>
        <dbReference type="SAM" id="MobiDB-lite"/>
    </source>
</evidence>
<keyword evidence="7" id="KW-1185">Reference proteome</keyword>
<accession>A0A6A7AI15</accession>
<dbReference type="PANTHER" id="PTHR33365:SF11">
    <property type="entry name" value="TAT PATHWAY SIGNAL SEQUENCE"/>
    <property type="match status" value="1"/>
</dbReference>
<feature type="transmembrane region" description="Helical" evidence="5">
    <location>
        <begin position="59"/>
        <end position="80"/>
    </location>
</feature>
<evidence type="ECO:0000313" key="6">
    <source>
        <dbReference type="EMBL" id="KAF2832743.1"/>
    </source>
</evidence>
<organism evidence="6 7">
    <name type="scientific">Ophiobolus disseminans</name>
    <dbReference type="NCBI Taxonomy" id="1469910"/>
    <lineage>
        <taxon>Eukaryota</taxon>
        <taxon>Fungi</taxon>
        <taxon>Dikarya</taxon>
        <taxon>Ascomycota</taxon>
        <taxon>Pezizomycotina</taxon>
        <taxon>Dothideomycetes</taxon>
        <taxon>Pleosporomycetidae</taxon>
        <taxon>Pleosporales</taxon>
        <taxon>Pleosporineae</taxon>
        <taxon>Phaeosphaeriaceae</taxon>
        <taxon>Ophiobolus</taxon>
    </lineage>
</organism>
<dbReference type="GO" id="GO:0043386">
    <property type="term" value="P:mycotoxin biosynthetic process"/>
    <property type="evidence" value="ECO:0007669"/>
    <property type="project" value="InterPro"/>
</dbReference>